<proteinExistence type="predicted"/>
<dbReference type="EMBL" id="JAIWYP010000001">
    <property type="protein sequence ID" value="KAH3890584.1"/>
    <property type="molecule type" value="Genomic_DNA"/>
</dbReference>
<dbReference type="AlphaFoldDB" id="A0A9D4NBD9"/>
<dbReference type="Proteomes" id="UP000828390">
    <property type="component" value="Unassembled WGS sequence"/>
</dbReference>
<feature type="region of interest" description="Disordered" evidence="1">
    <location>
        <begin position="1"/>
        <end position="28"/>
    </location>
</feature>
<reference evidence="2" key="2">
    <citation type="submission" date="2020-11" db="EMBL/GenBank/DDBJ databases">
        <authorList>
            <person name="McCartney M.A."/>
            <person name="Auch B."/>
            <person name="Kono T."/>
            <person name="Mallez S."/>
            <person name="Becker A."/>
            <person name="Gohl D.M."/>
            <person name="Silverstein K.A.T."/>
            <person name="Koren S."/>
            <person name="Bechman K.B."/>
            <person name="Herman A."/>
            <person name="Abrahante J.E."/>
            <person name="Garbe J."/>
        </authorList>
    </citation>
    <scope>NUCLEOTIDE SEQUENCE</scope>
    <source>
        <strain evidence="2">Duluth1</strain>
        <tissue evidence="2">Whole animal</tissue>
    </source>
</reference>
<keyword evidence="3" id="KW-1185">Reference proteome</keyword>
<evidence type="ECO:0000313" key="2">
    <source>
        <dbReference type="EMBL" id="KAH3890584.1"/>
    </source>
</evidence>
<reference evidence="2" key="1">
    <citation type="journal article" date="2019" name="bioRxiv">
        <title>The Genome of the Zebra Mussel, Dreissena polymorpha: A Resource for Invasive Species Research.</title>
        <authorList>
            <person name="McCartney M.A."/>
            <person name="Auch B."/>
            <person name="Kono T."/>
            <person name="Mallez S."/>
            <person name="Zhang Y."/>
            <person name="Obille A."/>
            <person name="Becker A."/>
            <person name="Abrahante J.E."/>
            <person name="Garbe J."/>
            <person name="Badalamenti J.P."/>
            <person name="Herman A."/>
            <person name="Mangelson H."/>
            <person name="Liachko I."/>
            <person name="Sullivan S."/>
            <person name="Sone E.D."/>
            <person name="Koren S."/>
            <person name="Silverstein K.A.T."/>
            <person name="Beckman K.B."/>
            <person name="Gohl D.M."/>
        </authorList>
    </citation>
    <scope>NUCLEOTIDE SEQUENCE</scope>
    <source>
        <strain evidence="2">Duluth1</strain>
        <tissue evidence="2">Whole animal</tissue>
    </source>
</reference>
<protein>
    <submittedName>
        <fullName evidence="2">Uncharacterized protein</fullName>
    </submittedName>
</protein>
<evidence type="ECO:0000313" key="3">
    <source>
        <dbReference type="Proteomes" id="UP000828390"/>
    </source>
</evidence>
<gene>
    <name evidence="2" type="ORF">DPMN_014669</name>
</gene>
<evidence type="ECO:0000256" key="1">
    <source>
        <dbReference type="SAM" id="MobiDB-lite"/>
    </source>
</evidence>
<accession>A0A9D4NBD9</accession>
<name>A0A9D4NBD9_DREPO</name>
<sequence length="82" mass="9316">MYKEAVGNTNNHQRLGHRHAISSPQKSPYQQERNVIPLCCWGQNPGCQHQNKVNGQVKMQPLCCPHQALNSLPTFLLTDHSR</sequence>
<comment type="caution">
    <text evidence="2">The sequence shown here is derived from an EMBL/GenBank/DDBJ whole genome shotgun (WGS) entry which is preliminary data.</text>
</comment>
<organism evidence="2 3">
    <name type="scientific">Dreissena polymorpha</name>
    <name type="common">Zebra mussel</name>
    <name type="synonym">Mytilus polymorpha</name>
    <dbReference type="NCBI Taxonomy" id="45954"/>
    <lineage>
        <taxon>Eukaryota</taxon>
        <taxon>Metazoa</taxon>
        <taxon>Spiralia</taxon>
        <taxon>Lophotrochozoa</taxon>
        <taxon>Mollusca</taxon>
        <taxon>Bivalvia</taxon>
        <taxon>Autobranchia</taxon>
        <taxon>Heteroconchia</taxon>
        <taxon>Euheterodonta</taxon>
        <taxon>Imparidentia</taxon>
        <taxon>Neoheterodontei</taxon>
        <taxon>Myida</taxon>
        <taxon>Dreissenoidea</taxon>
        <taxon>Dreissenidae</taxon>
        <taxon>Dreissena</taxon>
    </lineage>
</organism>